<evidence type="ECO:0000313" key="3">
    <source>
        <dbReference type="Proteomes" id="UP001295794"/>
    </source>
</evidence>
<reference evidence="2" key="1">
    <citation type="submission" date="2023-11" db="EMBL/GenBank/DDBJ databases">
        <authorList>
            <person name="De Vega J J."/>
            <person name="De Vega J J."/>
        </authorList>
    </citation>
    <scope>NUCLEOTIDE SEQUENCE</scope>
</reference>
<feature type="region of interest" description="Disordered" evidence="1">
    <location>
        <begin position="20"/>
        <end position="44"/>
    </location>
</feature>
<accession>A0AAD2HJD0</accession>
<dbReference type="EMBL" id="CAVNYO010000406">
    <property type="protein sequence ID" value="CAK5276405.1"/>
    <property type="molecule type" value="Genomic_DNA"/>
</dbReference>
<sequence>MAPPAIKEKCLARRPRLLRVTADRSHKHNHMPDPSQIGPKRGFP</sequence>
<dbReference type="AlphaFoldDB" id="A0AAD2HJD0"/>
<dbReference type="Proteomes" id="UP001295794">
    <property type="component" value="Unassembled WGS sequence"/>
</dbReference>
<gene>
    <name evidence="2" type="ORF">MYCIT1_LOCUS24617</name>
</gene>
<evidence type="ECO:0000313" key="2">
    <source>
        <dbReference type="EMBL" id="CAK5276405.1"/>
    </source>
</evidence>
<keyword evidence="3" id="KW-1185">Reference proteome</keyword>
<comment type="caution">
    <text evidence="2">The sequence shown here is derived from an EMBL/GenBank/DDBJ whole genome shotgun (WGS) entry which is preliminary data.</text>
</comment>
<proteinExistence type="predicted"/>
<name>A0AAD2HJD0_9AGAR</name>
<organism evidence="2 3">
    <name type="scientific">Mycena citricolor</name>
    <dbReference type="NCBI Taxonomy" id="2018698"/>
    <lineage>
        <taxon>Eukaryota</taxon>
        <taxon>Fungi</taxon>
        <taxon>Dikarya</taxon>
        <taxon>Basidiomycota</taxon>
        <taxon>Agaricomycotina</taxon>
        <taxon>Agaricomycetes</taxon>
        <taxon>Agaricomycetidae</taxon>
        <taxon>Agaricales</taxon>
        <taxon>Marasmiineae</taxon>
        <taxon>Mycenaceae</taxon>
        <taxon>Mycena</taxon>
    </lineage>
</organism>
<protein>
    <submittedName>
        <fullName evidence="2">Uncharacterized protein</fullName>
    </submittedName>
</protein>
<evidence type="ECO:0000256" key="1">
    <source>
        <dbReference type="SAM" id="MobiDB-lite"/>
    </source>
</evidence>